<comment type="caution">
    <text evidence="8">The sequence shown here is derived from an EMBL/GenBank/DDBJ whole genome shotgun (WGS) entry which is preliminary data.</text>
</comment>
<dbReference type="InterPro" id="IPR032808">
    <property type="entry name" value="DoxX"/>
</dbReference>
<dbReference type="Proteomes" id="UP000292781">
    <property type="component" value="Unassembled WGS sequence"/>
</dbReference>
<dbReference type="OrthoDB" id="9808524at2"/>
<comment type="similarity">
    <text evidence="2">Belongs to the DoxX family.</text>
</comment>
<evidence type="ECO:0000256" key="3">
    <source>
        <dbReference type="ARBA" id="ARBA00022475"/>
    </source>
</evidence>
<accession>A0A4Q9VN35</accession>
<keyword evidence="4 7" id="KW-0812">Transmembrane</keyword>
<dbReference type="RefSeq" id="WP_131309984.1">
    <property type="nucleotide sequence ID" value="NZ_SJFN01000017.1"/>
</dbReference>
<dbReference type="InterPro" id="IPR051907">
    <property type="entry name" value="DoxX-like_oxidoreductase"/>
</dbReference>
<feature type="transmembrane region" description="Helical" evidence="7">
    <location>
        <begin position="16"/>
        <end position="37"/>
    </location>
</feature>
<evidence type="ECO:0000256" key="1">
    <source>
        <dbReference type="ARBA" id="ARBA00004651"/>
    </source>
</evidence>
<dbReference type="GO" id="GO:0005886">
    <property type="term" value="C:plasma membrane"/>
    <property type="evidence" value="ECO:0007669"/>
    <property type="project" value="UniProtKB-SubCell"/>
</dbReference>
<dbReference type="PANTHER" id="PTHR33452:SF4">
    <property type="entry name" value="BLL4328 PROTEIN"/>
    <property type="match status" value="1"/>
</dbReference>
<dbReference type="PANTHER" id="PTHR33452">
    <property type="entry name" value="OXIDOREDUCTASE CATD-RELATED"/>
    <property type="match status" value="1"/>
</dbReference>
<name>A0A4Q9VN35_9HYPH</name>
<feature type="transmembrane region" description="Helical" evidence="7">
    <location>
        <begin position="106"/>
        <end position="126"/>
    </location>
</feature>
<evidence type="ECO:0000256" key="4">
    <source>
        <dbReference type="ARBA" id="ARBA00022692"/>
    </source>
</evidence>
<proteinExistence type="inferred from homology"/>
<keyword evidence="5 7" id="KW-1133">Transmembrane helix</keyword>
<evidence type="ECO:0000256" key="5">
    <source>
        <dbReference type="ARBA" id="ARBA00022989"/>
    </source>
</evidence>
<organism evidence="8 9">
    <name type="scientific">Siculibacillus lacustris</name>
    <dbReference type="NCBI Taxonomy" id="1549641"/>
    <lineage>
        <taxon>Bacteria</taxon>
        <taxon>Pseudomonadati</taxon>
        <taxon>Pseudomonadota</taxon>
        <taxon>Alphaproteobacteria</taxon>
        <taxon>Hyphomicrobiales</taxon>
        <taxon>Ancalomicrobiaceae</taxon>
        <taxon>Siculibacillus</taxon>
    </lineage>
</organism>
<dbReference type="EMBL" id="SJFN01000017">
    <property type="protein sequence ID" value="TBW37035.1"/>
    <property type="molecule type" value="Genomic_DNA"/>
</dbReference>
<evidence type="ECO:0000256" key="2">
    <source>
        <dbReference type="ARBA" id="ARBA00006679"/>
    </source>
</evidence>
<evidence type="ECO:0000256" key="6">
    <source>
        <dbReference type="ARBA" id="ARBA00023136"/>
    </source>
</evidence>
<reference evidence="8 9" key="1">
    <citation type="submission" date="2019-02" db="EMBL/GenBank/DDBJ databases">
        <title>Siculibacillus lacustris gen. nov., sp. nov., a new rosette-forming bacterium isolated from a freshwater crater lake (Lake St. Ana, Romania).</title>
        <authorList>
            <person name="Felfoldi T."/>
            <person name="Marton Z."/>
            <person name="Szabo A."/>
            <person name="Mentes A."/>
            <person name="Boka K."/>
            <person name="Marialigeti K."/>
            <person name="Mathe I."/>
            <person name="Koncz M."/>
            <person name="Schumann P."/>
            <person name="Toth E."/>
        </authorList>
    </citation>
    <scope>NUCLEOTIDE SEQUENCE [LARGE SCALE GENOMIC DNA]</scope>
    <source>
        <strain evidence="8 9">SA-279</strain>
    </source>
</reference>
<protein>
    <submittedName>
        <fullName evidence="8">DoxX family protein</fullName>
    </submittedName>
</protein>
<evidence type="ECO:0000313" key="9">
    <source>
        <dbReference type="Proteomes" id="UP000292781"/>
    </source>
</evidence>
<keyword evidence="9" id="KW-1185">Reference proteome</keyword>
<sequence length="132" mass="13995">MTLTETLNPQAPKALAALRIVTALVFLAHGTAKFFAFPHVAMFDGMPVFSLYGLAGVLELAGGLLLLVGLFTRPTAFVLAGFMAVAYFMAHAPKSFFPIINGGDSAIQFCFVFLYLVFAGAGAWSLDAKRGA</sequence>
<gene>
    <name evidence="8" type="ORF">EYW49_12865</name>
</gene>
<dbReference type="AlphaFoldDB" id="A0A4Q9VN35"/>
<keyword evidence="6 7" id="KW-0472">Membrane</keyword>
<feature type="transmembrane region" description="Helical" evidence="7">
    <location>
        <begin position="77"/>
        <end position="100"/>
    </location>
</feature>
<evidence type="ECO:0000256" key="7">
    <source>
        <dbReference type="SAM" id="Phobius"/>
    </source>
</evidence>
<keyword evidence="3" id="KW-1003">Cell membrane</keyword>
<feature type="transmembrane region" description="Helical" evidence="7">
    <location>
        <begin position="49"/>
        <end position="70"/>
    </location>
</feature>
<comment type="subcellular location">
    <subcellularLocation>
        <location evidence="1">Cell membrane</location>
        <topology evidence="1">Multi-pass membrane protein</topology>
    </subcellularLocation>
</comment>
<evidence type="ECO:0000313" key="8">
    <source>
        <dbReference type="EMBL" id="TBW37035.1"/>
    </source>
</evidence>
<dbReference type="Pfam" id="PF07681">
    <property type="entry name" value="DoxX"/>
    <property type="match status" value="1"/>
</dbReference>